<dbReference type="OrthoDB" id="964651at2"/>
<sequence length="65" mass="7541">MIARIFTFIALASSNILLYYFLILLGPEPDFRLLFVLVRAVLVTSILMQVLTACGFFKNQKLWTW</sequence>
<keyword evidence="1" id="KW-0812">Transmembrane</keyword>
<gene>
    <name evidence="2" type="ORF">FEM33_16550</name>
</gene>
<feature type="transmembrane region" description="Helical" evidence="1">
    <location>
        <begin position="5"/>
        <end position="25"/>
    </location>
</feature>
<dbReference type="RefSeq" id="WP_139013110.1">
    <property type="nucleotide sequence ID" value="NZ_VBSN01000049.1"/>
</dbReference>
<reference evidence="2 3" key="1">
    <citation type="submission" date="2019-05" db="EMBL/GenBank/DDBJ databases">
        <authorList>
            <person name="Qu J.-H."/>
        </authorList>
    </citation>
    <scope>NUCLEOTIDE SEQUENCE [LARGE SCALE GENOMIC DNA]</scope>
    <source>
        <strain evidence="2 3">NS28</strain>
    </source>
</reference>
<proteinExistence type="predicted"/>
<dbReference type="AlphaFoldDB" id="A0A5M8QPZ9"/>
<evidence type="ECO:0000313" key="2">
    <source>
        <dbReference type="EMBL" id="KAA6438307.1"/>
    </source>
</evidence>
<feature type="transmembrane region" description="Helical" evidence="1">
    <location>
        <begin position="31"/>
        <end position="57"/>
    </location>
</feature>
<comment type="caution">
    <text evidence="2">The sequence shown here is derived from an EMBL/GenBank/DDBJ whole genome shotgun (WGS) entry which is preliminary data.</text>
</comment>
<evidence type="ECO:0000256" key="1">
    <source>
        <dbReference type="SAM" id="Phobius"/>
    </source>
</evidence>
<keyword evidence="3" id="KW-1185">Reference proteome</keyword>
<keyword evidence="1" id="KW-0472">Membrane</keyword>
<dbReference type="Proteomes" id="UP000323994">
    <property type="component" value="Unassembled WGS sequence"/>
</dbReference>
<keyword evidence="1" id="KW-1133">Transmembrane helix</keyword>
<accession>A0A5M8QPZ9</accession>
<protein>
    <submittedName>
        <fullName evidence="2">Uncharacterized protein</fullName>
    </submittedName>
</protein>
<evidence type="ECO:0000313" key="3">
    <source>
        <dbReference type="Proteomes" id="UP000323994"/>
    </source>
</evidence>
<dbReference type="EMBL" id="VBSN01000049">
    <property type="protein sequence ID" value="KAA6438307.1"/>
    <property type="molecule type" value="Genomic_DNA"/>
</dbReference>
<organism evidence="2 3">
    <name type="scientific">Dyadobacter flavalbus</name>
    <dbReference type="NCBI Taxonomy" id="2579942"/>
    <lineage>
        <taxon>Bacteria</taxon>
        <taxon>Pseudomonadati</taxon>
        <taxon>Bacteroidota</taxon>
        <taxon>Cytophagia</taxon>
        <taxon>Cytophagales</taxon>
        <taxon>Spirosomataceae</taxon>
        <taxon>Dyadobacter</taxon>
    </lineage>
</organism>
<name>A0A5M8QPZ9_9BACT</name>